<evidence type="ECO:0000313" key="2">
    <source>
        <dbReference type="EMBL" id="RCU44748.1"/>
    </source>
</evidence>
<proteinExistence type="predicted"/>
<dbReference type="RefSeq" id="WP_114302524.1">
    <property type="nucleotide sequence ID" value="NZ_QPIE01000001.1"/>
</dbReference>
<comment type="caution">
    <text evidence="2">The sequence shown here is derived from an EMBL/GenBank/DDBJ whole genome shotgun (WGS) entry which is preliminary data.</text>
</comment>
<dbReference type="AlphaFoldDB" id="A0A368N2M7"/>
<reference evidence="2 3" key="1">
    <citation type="submission" date="2018-07" db="EMBL/GenBank/DDBJ databases">
        <title>Chryseobacterium lacus sp. nov., isolated from lake water.</title>
        <authorList>
            <person name="Li C.-M."/>
        </authorList>
    </citation>
    <scope>NUCLEOTIDE SEQUENCE [LARGE SCALE GENOMIC DNA]</scope>
    <source>
        <strain evidence="2 3">YLOS41</strain>
    </source>
</reference>
<keyword evidence="1" id="KW-0472">Membrane</keyword>
<dbReference type="OrthoDB" id="1454250at2"/>
<feature type="transmembrane region" description="Helical" evidence="1">
    <location>
        <begin position="59"/>
        <end position="77"/>
    </location>
</feature>
<evidence type="ECO:0000256" key="1">
    <source>
        <dbReference type="SAM" id="Phobius"/>
    </source>
</evidence>
<keyword evidence="1" id="KW-0812">Transmembrane</keyword>
<keyword evidence="3" id="KW-1185">Reference proteome</keyword>
<accession>A0A368N2M7</accession>
<dbReference type="Proteomes" id="UP000252172">
    <property type="component" value="Unassembled WGS sequence"/>
</dbReference>
<dbReference type="EMBL" id="QPIE01000001">
    <property type="protein sequence ID" value="RCU44748.1"/>
    <property type="molecule type" value="Genomic_DNA"/>
</dbReference>
<sequence length="179" mass="21607">MTYEDFTNKFKKTNSFDKYWNYFISIAVIGVGLYFLYLLNFTEWYDLKKVTTKNIMPIWGIYVFCGLLILLGLYGFWRIPKTYEITFIKSEFSIDKKNQIINQIISDFKLNELERDEQYRHFRYVGRFWNTFDIYMFYDTNNFYLNAQQIDFGNDGGFIDFGTSKRVANKIKNKIIACF</sequence>
<gene>
    <name evidence="2" type="ORF">DQ356_00545</name>
</gene>
<keyword evidence="1" id="KW-1133">Transmembrane helix</keyword>
<protein>
    <submittedName>
        <fullName evidence="2">Uncharacterized protein</fullName>
    </submittedName>
</protein>
<organism evidence="2 3">
    <name type="scientific">Chryseobacterium lacus</name>
    <dbReference type="NCBI Taxonomy" id="2058346"/>
    <lineage>
        <taxon>Bacteria</taxon>
        <taxon>Pseudomonadati</taxon>
        <taxon>Bacteroidota</taxon>
        <taxon>Flavobacteriia</taxon>
        <taxon>Flavobacteriales</taxon>
        <taxon>Weeksellaceae</taxon>
        <taxon>Chryseobacterium group</taxon>
        <taxon>Chryseobacterium</taxon>
    </lineage>
</organism>
<evidence type="ECO:0000313" key="3">
    <source>
        <dbReference type="Proteomes" id="UP000252172"/>
    </source>
</evidence>
<feature type="transmembrane region" description="Helical" evidence="1">
    <location>
        <begin position="19"/>
        <end position="39"/>
    </location>
</feature>
<name>A0A368N2M7_9FLAO</name>